<name>A0AAE0S8E6_9BIVA</name>
<feature type="signal peptide" evidence="2">
    <location>
        <begin position="1"/>
        <end position="22"/>
    </location>
</feature>
<dbReference type="SMART" id="SM00327">
    <property type="entry name" value="VWA"/>
    <property type="match status" value="1"/>
</dbReference>
<dbReference type="InterPro" id="IPR050525">
    <property type="entry name" value="ECM_Assembly_Org"/>
</dbReference>
<feature type="compositionally biased region" description="Basic and acidic residues" evidence="1">
    <location>
        <begin position="440"/>
        <end position="450"/>
    </location>
</feature>
<dbReference type="InterPro" id="IPR036465">
    <property type="entry name" value="vWFA_dom_sf"/>
</dbReference>
<accession>A0AAE0S8E6</accession>
<feature type="region of interest" description="Disordered" evidence="1">
    <location>
        <begin position="366"/>
        <end position="403"/>
    </location>
</feature>
<evidence type="ECO:0000313" key="4">
    <source>
        <dbReference type="EMBL" id="KAK3587157.1"/>
    </source>
</evidence>
<dbReference type="SUPFAM" id="SSF53300">
    <property type="entry name" value="vWA-like"/>
    <property type="match status" value="1"/>
</dbReference>
<evidence type="ECO:0000256" key="2">
    <source>
        <dbReference type="SAM" id="SignalP"/>
    </source>
</evidence>
<feature type="region of interest" description="Disordered" evidence="1">
    <location>
        <begin position="439"/>
        <end position="469"/>
    </location>
</feature>
<dbReference type="Pfam" id="PF00092">
    <property type="entry name" value="VWA"/>
    <property type="match status" value="1"/>
</dbReference>
<reference evidence="4" key="2">
    <citation type="journal article" date="2021" name="Genome Biol. Evol.">
        <title>Developing a high-quality reference genome for a parasitic bivalve with doubly uniparental inheritance (Bivalvia: Unionida).</title>
        <authorList>
            <person name="Smith C.H."/>
        </authorList>
    </citation>
    <scope>NUCLEOTIDE SEQUENCE</scope>
    <source>
        <strain evidence="4">CHS0354</strain>
        <tissue evidence="4">Mantle</tissue>
    </source>
</reference>
<comment type="caution">
    <text evidence="4">The sequence shown here is derived from an EMBL/GenBank/DDBJ whole genome shotgun (WGS) entry which is preliminary data.</text>
</comment>
<dbReference type="InterPro" id="IPR002035">
    <property type="entry name" value="VWF_A"/>
</dbReference>
<keyword evidence="2" id="KW-0732">Signal</keyword>
<feature type="compositionally biased region" description="Polar residues" evidence="1">
    <location>
        <begin position="451"/>
        <end position="469"/>
    </location>
</feature>
<evidence type="ECO:0000313" key="5">
    <source>
        <dbReference type="Proteomes" id="UP001195483"/>
    </source>
</evidence>
<reference evidence="4" key="3">
    <citation type="submission" date="2023-05" db="EMBL/GenBank/DDBJ databases">
        <authorList>
            <person name="Smith C.H."/>
        </authorList>
    </citation>
    <scope>NUCLEOTIDE SEQUENCE</scope>
    <source>
        <strain evidence="4">CHS0354</strain>
        <tissue evidence="4">Mantle</tissue>
    </source>
</reference>
<dbReference type="Gene3D" id="3.40.50.410">
    <property type="entry name" value="von Willebrand factor, type A domain"/>
    <property type="match status" value="1"/>
</dbReference>
<feature type="region of interest" description="Disordered" evidence="1">
    <location>
        <begin position="1007"/>
        <end position="1035"/>
    </location>
</feature>
<feature type="chain" id="PRO_5041988835" description="VWFA domain-containing protein" evidence="2">
    <location>
        <begin position="23"/>
        <end position="1727"/>
    </location>
</feature>
<feature type="domain" description="VWFA" evidence="3">
    <location>
        <begin position="36"/>
        <end position="206"/>
    </location>
</feature>
<evidence type="ECO:0000256" key="1">
    <source>
        <dbReference type="SAM" id="MobiDB-lite"/>
    </source>
</evidence>
<reference evidence="4" key="1">
    <citation type="journal article" date="2021" name="Genome Biol. Evol.">
        <title>A High-Quality Reference Genome for a Parasitic Bivalve with Doubly Uniparental Inheritance (Bivalvia: Unionida).</title>
        <authorList>
            <person name="Smith C.H."/>
        </authorList>
    </citation>
    <scope>NUCLEOTIDE SEQUENCE</scope>
    <source>
        <strain evidence="4">CHS0354</strain>
    </source>
</reference>
<protein>
    <recommendedName>
        <fullName evidence="3">VWFA domain-containing protein</fullName>
    </recommendedName>
</protein>
<feature type="compositionally biased region" description="Polar residues" evidence="1">
    <location>
        <begin position="498"/>
        <end position="508"/>
    </location>
</feature>
<dbReference type="Proteomes" id="UP001195483">
    <property type="component" value="Unassembled WGS sequence"/>
</dbReference>
<sequence>MNNILIISFVLGILQFTRLSTGLFSLRQTGCSSEVDVVFALDGSDTVSPSEFIQQKSFLTSQAVLYDISPTKIQIGAFAYGQGTSNNSGLNPFRDGKELISFVSSLTPPKGVSSLSLALNLVWDILSSEGRQNAKKLGFIFTNGPMSNITSTAAFVQVMRNSNIFVVLVGVGPELNETDMEAITGNRSHVIKVDTFDSLFSIAHSVRSLICTESPFAAEETESDKAQMKNSRLSVWNIHDIPKLDPKAKKGLAHDEQRNSIVLQDRVVNASLFDNATFENSDNSTKENGMFLSSVNNTYAISFEGMGNDTYNNPLLYSPLHTQNETIDGQISAEIVSNLSAGMYNLSSDSVPREYWPANVSYSKSDPFNTTDDSEENAAPPSDISPGASAKDDSSTAPTMDTGYIHDSLSKNMSNDFSTLNSTMTAFLFDTSSNLLNSSERVEDRSDVKYEQSSTNRSSTDFLSPNSSTNEYDSKLKKQFFDASFDLLKTMHLSSGTNEINKTQTQTLEESTSASKVSDSDSKEVVLEHKAATKEQFPDTSLDPFNILIKSTQPPVTYNSQNGYMSDGKGVDSGLKMMYFVNQSNLLKPDSIQTEESKLGDSIKMESPLQLQKDHAVYDSLLKKKLFEAPFELLQTNVRLGKQSRDRIHVSDKVVPTNLAKPKVDTRDSFLNAPLGPLKTEITKPLPTSLIEDLEHPLSFKSDSNMDKTAHESILKKRLFDSPFDLLKTIVSNKTDMNALKSSKEKTLTDSAEQDRPNLQIAYTFDFSNKIPEKESQSTLPAEPVSAHIEVPVISTNSDPIFDLKPVGSLDTMKMIGIKKDKENTKIDITPPDHDEPITTKDKDDNIKQISLESGLKKSFFDSGFDFLKTEIGVKKDNVKPTVTNRSMETLDEKGQQITSSVRDAKTRKKFFDSSFELLKTIVPKKETNGVVASIVAANKTNSNSITLKQSNIDLSLVTPTGASKTLLRTNDPEKHDLKAIADQAIAKNHFQDTDLSFPKTLVKKVELSPTENSEEATTTDTNKTSDEQLTNLTTKPSDVSLIHAKYTPSDMLKEKIKPSPVKPANIKVSENSKTTIYEASLEKKFFDSSIHLLSTVVKEKLPQSVFSSKSSEADASTTVSEPSMELPIAFPDDEQKHKTIKLEIDVASQSKTESKAIGTLPKERLDIGSILRRKFFDTTSLSKPDVSRQQPGHNLLQSNANVLSKDLTKVQNEPVIPVNGRHDDEDTEFSQSKIITGPKTDASSSVRSAPETEPSLLDQFFHFSESVPKQSQSMENPPDIAHPPPIIPGKFFLPPPPSPPVDVTESFGMQNLKTSEAHSFRTYTFPVVGAAKRDMKHDGRISDSADADTFAGDFPNAITQTLTTPIVKDTGQLHNTQTMTTEATSFTRGPKSSKVQVQNSDSSVNAELQQINEISSQARSSLAYPAGLEDQALKELRKLQLKRALMSRVTALTDRKLLPPQQMAQLKDKLIAVMKARAMKSRNIPDDICQESPLETDPSFYKQRIGNETVVRPCPLGTLFNATACGCTISHVAETFAPCNAELLMEFEQDYEDHSGMASAVGARDITIEKGSAYFTGSSQLTIWRFSGTHIGSQLDIKVRVKPMPSRLKTQHVIGNCDMDFPMTYGMELDTEREVILFFIQTEIRGKAVLELKYNPITWNDVRLRYDGLEFSAIVNSDRKSMPLGGNVVNRHVPLVLGACDEKSGGFTGYIDKVSIYFCIRGENGS</sequence>
<keyword evidence="5" id="KW-1185">Reference proteome</keyword>
<gene>
    <name evidence="4" type="ORF">CHS0354_006801</name>
</gene>
<dbReference type="EMBL" id="JAEAOA010000468">
    <property type="protein sequence ID" value="KAK3587157.1"/>
    <property type="molecule type" value="Genomic_DNA"/>
</dbReference>
<proteinExistence type="predicted"/>
<organism evidence="4 5">
    <name type="scientific">Potamilus streckersoni</name>
    <dbReference type="NCBI Taxonomy" id="2493646"/>
    <lineage>
        <taxon>Eukaryota</taxon>
        <taxon>Metazoa</taxon>
        <taxon>Spiralia</taxon>
        <taxon>Lophotrochozoa</taxon>
        <taxon>Mollusca</taxon>
        <taxon>Bivalvia</taxon>
        <taxon>Autobranchia</taxon>
        <taxon>Heteroconchia</taxon>
        <taxon>Palaeoheterodonta</taxon>
        <taxon>Unionida</taxon>
        <taxon>Unionoidea</taxon>
        <taxon>Unionidae</taxon>
        <taxon>Ambleminae</taxon>
        <taxon>Lampsilini</taxon>
        <taxon>Potamilus</taxon>
    </lineage>
</organism>
<feature type="region of interest" description="Disordered" evidence="1">
    <location>
        <begin position="498"/>
        <end position="521"/>
    </location>
</feature>
<dbReference type="CDD" id="cd00198">
    <property type="entry name" value="vWFA"/>
    <property type="match status" value="1"/>
</dbReference>
<dbReference type="PANTHER" id="PTHR24020">
    <property type="entry name" value="COLLAGEN ALPHA"/>
    <property type="match status" value="1"/>
</dbReference>
<evidence type="ECO:0000259" key="3">
    <source>
        <dbReference type="PROSITE" id="PS50234"/>
    </source>
</evidence>
<feature type="compositionally biased region" description="Polar residues" evidence="1">
    <location>
        <begin position="1010"/>
        <end position="1035"/>
    </location>
</feature>
<dbReference type="PROSITE" id="PS50234">
    <property type="entry name" value="VWFA"/>
    <property type="match status" value="1"/>
</dbReference>